<evidence type="ECO:0000256" key="1">
    <source>
        <dbReference type="SAM" id="SignalP"/>
    </source>
</evidence>
<dbReference type="PANTHER" id="PTHR24020">
    <property type="entry name" value="COLLAGEN ALPHA"/>
    <property type="match status" value="1"/>
</dbReference>
<dbReference type="PROSITE" id="PS51390">
    <property type="entry name" value="WAP"/>
    <property type="match status" value="1"/>
</dbReference>
<dbReference type="GO" id="GO:0030414">
    <property type="term" value="F:peptidase inhibitor activity"/>
    <property type="evidence" value="ECO:0007669"/>
    <property type="project" value="InterPro"/>
</dbReference>
<dbReference type="SUPFAM" id="SSF53300">
    <property type="entry name" value="vWA-like"/>
    <property type="match status" value="1"/>
</dbReference>
<keyword evidence="5" id="KW-1185">Reference proteome</keyword>
<dbReference type="Gene3D" id="3.40.50.410">
    <property type="entry name" value="von Willebrand factor, type A domain"/>
    <property type="match status" value="1"/>
</dbReference>
<sequence length="228" mass="25407">MRLSTVLAVVVFLSLFGALFCSESEFEDAALQNSGECPALQWRPRCSLPVTHECAVDVDCGESGHKCCYNGCYMTCQTAVKRKLRNKQKMCATPLDLVFMIDSSESVGLENFNKIKKMVDKTLTLFTISAKQTHVGVIMIDSVPRIELNLNTLQGNNITHDHVMRVVDGLEFISGQTRIDLALRMARKEVFSKAGGMRENVRKLLLVFTDGGQTWIAPCSASRKSRKH</sequence>
<dbReference type="PRINTS" id="PR00453">
    <property type="entry name" value="VWFADOMAIN"/>
</dbReference>
<feature type="signal peptide" evidence="1">
    <location>
        <begin position="1"/>
        <end position="21"/>
    </location>
</feature>
<dbReference type="Gene3D" id="4.10.75.10">
    <property type="entry name" value="Elafin-like"/>
    <property type="match status" value="1"/>
</dbReference>
<dbReference type="EMBL" id="MU826871">
    <property type="protein sequence ID" value="KAJ7370156.1"/>
    <property type="molecule type" value="Genomic_DNA"/>
</dbReference>
<dbReference type="Pfam" id="PF00095">
    <property type="entry name" value="WAP"/>
    <property type="match status" value="1"/>
</dbReference>
<evidence type="ECO:0000259" key="2">
    <source>
        <dbReference type="PROSITE" id="PS50234"/>
    </source>
</evidence>
<dbReference type="InterPro" id="IPR002035">
    <property type="entry name" value="VWF_A"/>
</dbReference>
<dbReference type="SMART" id="SM00217">
    <property type="entry name" value="WAP"/>
    <property type="match status" value="1"/>
</dbReference>
<reference evidence="4" key="1">
    <citation type="submission" date="2023-01" db="EMBL/GenBank/DDBJ databases">
        <title>Genome assembly of the deep-sea coral Lophelia pertusa.</title>
        <authorList>
            <person name="Herrera S."/>
            <person name="Cordes E."/>
        </authorList>
    </citation>
    <scope>NUCLEOTIDE SEQUENCE</scope>
    <source>
        <strain evidence="4">USNM1676648</strain>
        <tissue evidence="4">Polyp</tissue>
    </source>
</reference>
<dbReference type="InterPro" id="IPR050525">
    <property type="entry name" value="ECM_Assembly_Org"/>
</dbReference>
<dbReference type="CDD" id="cd00199">
    <property type="entry name" value="WAP"/>
    <property type="match status" value="1"/>
</dbReference>
<dbReference type="SMART" id="SM00327">
    <property type="entry name" value="VWA"/>
    <property type="match status" value="1"/>
</dbReference>
<organism evidence="4 5">
    <name type="scientific">Desmophyllum pertusum</name>
    <dbReference type="NCBI Taxonomy" id="174260"/>
    <lineage>
        <taxon>Eukaryota</taxon>
        <taxon>Metazoa</taxon>
        <taxon>Cnidaria</taxon>
        <taxon>Anthozoa</taxon>
        <taxon>Hexacorallia</taxon>
        <taxon>Scleractinia</taxon>
        <taxon>Caryophylliina</taxon>
        <taxon>Caryophylliidae</taxon>
        <taxon>Desmophyllum</taxon>
    </lineage>
</organism>
<dbReference type="OrthoDB" id="5948877at2759"/>
<feature type="domain" description="WAP" evidence="3">
    <location>
        <begin position="30"/>
        <end position="80"/>
    </location>
</feature>
<protein>
    <recommendedName>
        <fullName evidence="6">VWFA domain-containing protein</fullName>
    </recommendedName>
</protein>
<evidence type="ECO:0008006" key="6">
    <source>
        <dbReference type="Google" id="ProtNLM"/>
    </source>
</evidence>
<dbReference type="InterPro" id="IPR036465">
    <property type="entry name" value="vWFA_dom_sf"/>
</dbReference>
<feature type="domain" description="VWFA" evidence="2">
    <location>
        <begin position="96"/>
        <end position="211"/>
    </location>
</feature>
<feature type="chain" id="PRO_5040783525" description="VWFA domain-containing protein" evidence="1">
    <location>
        <begin position="22"/>
        <end position="228"/>
    </location>
</feature>
<proteinExistence type="predicted"/>
<gene>
    <name evidence="4" type="ORF">OS493_033781</name>
</gene>
<comment type="caution">
    <text evidence="4">The sequence shown here is derived from an EMBL/GenBank/DDBJ whole genome shotgun (WGS) entry which is preliminary data.</text>
</comment>
<dbReference type="AlphaFoldDB" id="A0A9W9YVE4"/>
<evidence type="ECO:0000313" key="4">
    <source>
        <dbReference type="EMBL" id="KAJ7370156.1"/>
    </source>
</evidence>
<dbReference type="GO" id="GO:0005576">
    <property type="term" value="C:extracellular region"/>
    <property type="evidence" value="ECO:0007669"/>
    <property type="project" value="InterPro"/>
</dbReference>
<name>A0A9W9YVE4_9CNID</name>
<dbReference type="InterPro" id="IPR008197">
    <property type="entry name" value="WAP_dom"/>
</dbReference>
<evidence type="ECO:0000313" key="5">
    <source>
        <dbReference type="Proteomes" id="UP001163046"/>
    </source>
</evidence>
<accession>A0A9W9YVE4</accession>
<dbReference type="PROSITE" id="PS50234">
    <property type="entry name" value="VWFA"/>
    <property type="match status" value="1"/>
</dbReference>
<dbReference type="Pfam" id="PF00092">
    <property type="entry name" value="VWA"/>
    <property type="match status" value="1"/>
</dbReference>
<dbReference type="InterPro" id="IPR036645">
    <property type="entry name" value="Elafin-like_sf"/>
</dbReference>
<keyword evidence="1" id="KW-0732">Signal</keyword>
<evidence type="ECO:0000259" key="3">
    <source>
        <dbReference type="PROSITE" id="PS51390"/>
    </source>
</evidence>
<dbReference type="PANTHER" id="PTHR24020:SF20">
    <property type="entry name" value="PH DOMAIN-CONTAINING PROTEIN"/>
    <property type="match status" value="1"/>
</dbReference>
<dbReference type="Proteomes" id="UP001163046">
    <property type="component" value="Unassembled WGS sequence"/>
</dbReference>